<evidence type="ECO:0000256" key="6">
    <source>
        <dbReference type="RuleBase" id="RU000461"/>
    </source>
</evidence>
<dbReference type="InterPro" id="IPR050121">
    <property type="entry name" value="Cytochrome_P450_monoxygenase"/>
</dbReference>
<dbReference type="PANTHER" id="PTHR24305">
    <property type="entry name" value="CYTOCHROME P450"/>
    <property type="match status" value="1"/>
</dbReference>
<feature type="transmembrane region" description="Helical" evidence="7">
    <location>
        <begin position="72"/>
        <end position="91"/>
    </location>
</feature>
<keyword evidence="6" id="KW-0503">Monooxygenase</keyword>
<dbReference type="AlphaFoldDB" id="A0A8H4Z4K8"/>
<evidence type="ECO:0008006" key="10">
    <source>
        <dbReference type="Google" id="ProtNLM"/>
    </source>
</evidence>
<keyword evidence="2 5" id="KW-0349">Heme</keyword>
<keyword evidence="4 5" id="KW-0408">Iron</keyword>
<dbReference type="PANTHER" id="PTHR24305:SF156">
    <property type="entry name" value="P450, PUTATIVE (EUROFUNG)-RELATED"/>
    <property type="match status" value="1"/>
</dbReference>
<comment type="cofactor">
    <cofactor evidence="1 5">
        <name>heme</name>
        <dbReference type="ChEBI" id="CHEBI:30413"/>
    </cofactor>
</comment>
<dbReference type="PROSITE" id="PS00086">
    <property type="entry name" value="CYTOCHROME_P450"/>
    <property type="match status" value="1"/>
</dbReference>
<keyword evidence="7" id="KW-0472">Membrane</keyword>
<evidence type="ECO:0000256" key="2">
    <source>
        <dbReference type="ARBA" id="ARBA00022617"/>
    </source>
</evidence>
<dbReference type="GO" id="GO:0020037">
    <property type="term" value="F:heme binding"/>
    <property type="evidence" value="ECO:0007669"/>
    <property type="project" value="InterPro"/>
</dbReference>
<evidence type="ECO:0000256" key="7">
    <source>
        <dbReference type="SAM" id="Phobius"/>
    </source>
</evidence>
<dbReference type="GO" id="GO:0004497">
    <property type="term" value="F:monooxygenase activity"/>
    <property type="evidence" value="ECO:0007669"/>
    <property type="project" value="UniProtKB-KW"/>
</dbReference>
<evidence type="ECO:0000313" key="8">
    <source>
        <dbReference type="EMBL" id="KAF5239861.1"/>
    </source>
</evidence>
<gene>
    <name evidence="8" type="ORF">FANTH_9802</name>
</gene>
<reference evidence="8 9" key="1">
    <citation type="journal article" date="2020" name="BMC Genomics">
        <title>Correction to: Identification and distribution of gene clusters required for synthesis of sphingolipid metabolism inhibitors in diverse species of the filamentous fungus Fusarium.</title>
        <authorList>
            <person name="Kim H.S."/>
            <person name="Lohmar J.M."/>
            <person name="Busman M."/>
            <person name="Brown D.W."/>
            <person name="Naumann T.A."/>
            <person name="Divon H.H."/>
            <person name="Lysoe E."/>
            <person name="Uhlig S."/>
            <person name="Proctor R.H."/>
        </authorList>
    </citation>
    <scope>NUCLEOTIDE SEQUENCE [LARGE SCALE GENOMIC DNA]</scope>
    <source>
        <strain evidence="8 9">NRRL 25214</strain>
    </source>
</reference>
<evidence type="ECO:0000256" key="5">
    <source>
        <dbReference type="PIRSR" id="PIRSR602401-1"/>
    </source>
</evidence>
<dbReference type="InterPro" id="IPR002401">
    <property type="entry name" value="Cyt_P450_E_grp-I"/>
</dbReference>
<comment type="similarity">
    <text evidence="6">Belongs to the cytochrome P450 family.</text>
</comment>
<feature type="transmembrane region" description="Helical" evidence="7">
    <location>
        <begin position="98"/>
        <end position="116"/>
    </location>
</feature>
<keyword evidence="9" id="KW-1185">Reference proteome</keyword>
<keyword evidence="7" id="KW-0812">Transmembrane</keyword>
<dbReference type="EMBL" id="JABEVY010000261">
    <property type="protein sequence ID" value="KAF5239861.1"/>
    <property type="molecule type" value="Genomic_DNA"/>
</dbReference>
<evidence type="ECO:0000313" key="9">
    <source>
        <dbReference type="Proteomes" id="UP000573603"/>
    </source>
</evidence>
<accession>A0A8H4Z4K8</accession>
<dbReference type="SUPFAM" id="SSF48264">
    <property type="entry name" value="Cytochrome P450"/>
    <property type="match status" value="1"/>
</dbReference>
<protein>
    <recommendedName>
        <fullName evidence="10">Cytochrome P450 monooxygenase</fullName>
    </recommendedName>
</protein>
<dbReference type="InterPro" id="IPR001128">
    <property type="entry name" value="Cyt_P450"/>
</dbReference>
<dbReference type="Gene3D" id="1.10.630.10">
    <property type="entry name" value="Cytochrome P450"/>
    <property type="match status" value="1"/>
</dbReference>
<organism evidence="8 9">
    <name type="scientific">Fusarium anthophilum</name>
    <dbReference type="NCBI Taxonomy" id="48485"/>
    <lineage>
        <taxon>Eukaryota</taxon>
        <taxon>Fungi</taxon>
        <taxon>Dikarya</taxon>
        <taxon>Ascomycota</taxon>
        <taxon>Pezizomycotina</taxon>
        <taxon>Sordariomycetes</taxon>
        <taxon>Hypocreomycetidae</taxon>
        <taxon>Hypocreales</taxon>
        <taxon>Nectriaceae</taxon>
        <taxon>Fusarium</taxon>
        <taxon>Fusarium fujikuroi species complex</taxon>
    </lineage>
</organism>
<dbReference type="InterPro" id="IPR036396">
    <property type="entry name" value="Cyt_P450_sf"/>
</dbReference>
<dbReference type="GO" id="GO:0016705">
    <property type="term" value="F:oxidoreductase activity, acting on paired donors, with incorporation or reduction of molecular oxygen"/>
    <property type="evidence" value="ECO:0007669"/>
    <property type="project" value="InterPro"/>
</dbReference>
<name>A0A8H4Z4K8_9HYPO</name>
<dbReference type="GO" id="GO:0005506">
    <property type="term" value="F:iron ion binding"/>
    <property type="evidence" value="ECO:0007669"/>
    <property type="project" value="InterPro"/>
</dbReference>
<evidence type="ECO:0000256" key="4">
    <source>
        <dbReference type="ARBA" id="ARBA00023004"/>
    </source>
</evidence>
<dbReference type="Proteomes" id="UP000573603">
    <property type="component" value="Unassembled WGS sequence"/>
</dbReference>
<evidence type="ECO:0000256" key="3">
    <source>
        <dbReference type="ARBA" id="ARBA00022723"/>
    </source>
</evidence>
<keyword evidence="3 5" id="KW-0479">Metal-binding</keyword>
<evidence type="ECO:0000256" key="1">
    <source>
        <dbReference type="ARBA" id="ARBA00001971"/>
    </source>
</evidence>
<dbReference type="InterPro" id="IPR017972">
    <property type="entry name" value="Cyt_P450_CS"/>
</dbReference>
<comment type="caution">
    <text evidence="8">The sequence shown here is derived from an EMBL/GenBank/DDBJ whole genome shotgun (WGS) entry which is preliminary data.</text>
</comment>
<dbReference type="CDD" id="cd11062">
    <property type="entry name" value="CYP58-like"/>
    <property type="match status" value="1"/>
</dbReference>
<proteinExistence type="inferred from homology"/>
<keyword evidence="7" id="KW-1133">Transmembrane helix</keyword>
<feature type="binding site" description="axial binding residue" evidence="5">
    <location>
        <position position="488"/>
    </location>
    <ligand>
        <name>heme</name>
        <dbReference type="ChEBI" id="CHEBI:30413"/>
    </ligand>
    <ligandPart>
        <name>Fe</name>
        <dbReference type="ChEBI" id="CHEBI:18248"/>
    </ligandPart>
</feature>
<dbReference type="Pfam" id="PF00067">
    <property type="entry name" value="p450"/>
    <property type="match status" value="1"/>
</dbReference>
<sequence length="540" mass="59921">MSSICSAVVSNSVFNSDIRLAAPPRCLFASKANTMSAYPFHAAHFNAVFPLHLSNIMAVDTSNYIQGLASSLYVSAAITVALLTAFLWRLYNDPLGHIPGPLVAGFTPISLWWLTWTGVECRVIDRLHQKYGPVVRIAPNEVDVSDGAALSLIYIKNGGYMKSPIYRNYDVNGFETIFSALDPAHRAPRAKAVAPMFAHQRIAKGKPDADKVLDAFVAEMQRRKDEADGAPVDVLNLSRALALDTVTVYLFGECFNGISNGRLRVTEFINNFVAGGRFFYLPGWFYDFVDDWSAKLDKKKLLVAQSTDMIQEYATRVVDRSVVEEKDVEPETFQGRLLAAGISREEAIAQVVDVMFAGTDAAGTTMAILCWNLAQHPEKYHRVYKEVVENTELDAQSLPYLTGVVKESLRLSMANPTRFPRVVPPGGMQVPGLPDIPAGTSVGAGAFMLHHNPEVFPEPRQFMPERWLNPSQEMLRDSFYFGAGSRQCIARNLASAGLWWAAEALIRSDVLRGANIVRDKIEIVEWFNAKIVGEKIELHW</sequence>
<dbReference type="PRINTS" id="PR00463">
    <property type="entry name" value="EP450I"/>
</dbReference>
<keyword evidence="6" id="KW-0560">Oxidoreductase</keyword>